<evidence type="ECO:0000256" key="3">
    <source>
        <dbReference type="ARBA" id="ARBA00022538"/>
    </source>
</evidence>
<feature type="transmembrane region" description="Helical" evidence="10">
    <location>
        <begin position="40"/>
        <end position="58"/>
    </location>
</feature>
<feature type="transmembrane region" description="Helical" evidence="10">
    <location>
        <begin position="371"/>
        <end position="391"/>
    </location>
</feature>
<evidence type="ECO:0000259" key="13">
    <source>
        <dbReference type="Pfam" id="PF23259"/>
    </source>
</evidence>
<feature type="transmembrane region" description="Helical" evidence="10">
    <location>
        <begin position="265"/>
        <end position="295"/>
    </location>
</feature>
<feature type="transmembrane region" description="Helical" evidence="10">
    <location>
        <begin position="227"/>
        <end position="245"/>
    </location>
</feature>
<feature type="domain" description="Cation/H+ exchanger transmembrane" evidence="11">
    <location>
        <begin position="53"/>
        <end position="422"/>
    </location>
</feature>
<dbReference type="PROSITE" id="PS00589">
    <property type="entry name" value="PTS_HPR_SER"/>
    <property type="match status" value="1"/>
</dbReference>
<dbReference type="EMBL" id="JAWPEI010000004">
    <property type="protein sequence ID" value="KAK4729528.1"/>
    <property type="molecule type" value="Genomic_DNA"/>
</dbReference>
<feature type="transmembrane region" description="Helical" evidence="10">
    <location>
        <begin position="203"/>
        <end position="221"/>
    </location>
</feature>
<dbReference type="PANTHER" id="PTHR32468">
    <property type="entry name" value="CATION/H + ANTIPORTER"/>
    <property type="match status" value="1"/>
</dbReference>
<evidence type="ECO:0000313" key="14">
    <source>
        <dbReference type="EMBL" id="KAK4729528.1"/>
    </source>
</evidence>
<feature type="transmembrane region" description="Helical" evidence="10">
    <location>
        <begin position="315"/>
        <end position="334"/>
    </location>
</feature>
<feature type="transmembrane region" description="Helical" evidence="10">
    <location>
        <begin position="403"/>
        <end position="424"/>
    </location>
</feature>
<feature type="transmembrane region" description="Helical" evidence="10">
    <location>
        <begin position="70"/>
        <end position="89"/>
    </location>
</feature>
<dbReference type="Pfam" id="PF23256">
    <property type="entry name" value="CHX17_2nd"/>
    <property type="match status" value="1"/>
</dbReference>
<dbReference type="InterPro" id="IPR050794">
    <property type="entry name" value="CPA2_transporter"/>
</dbReference>
<name>A0AAV9LVM6_9SOLN</name>
<keyword evidence="2" id="KW-0813">Transport</keyword>
<evidence type="ECO:0000259" key="11">
    <source>
        <dbReference type="Pfam" id="PF00999"/>
    </source>
</evidence>
<dbReference type="AlphaFoldDB" id="A0AAV9LVM6"/>
<feature type="transmembrane region" description="Helical" evidence="10">
    <location>
        <begin position="101"/>
        <end position="118"/>
    </location>
</feature>
<keyword evidence="6 10" id="KW-1133">Transmembrane helix</keyword>
<gene>
    <name evidence="14" type="ORF">R3W88_022516</name>
</gene>
<comment type="caution">
    <text evidence="14">The sequence shown here is derived from an EMBL/GenBank/DDBJ whole genome shotgun (WGS) entry which is preliminary data.</text>
</comment>
<dbReference type="GO" id="GO:0015297">
    <property type="term" value="F:antiporter activity"/>
    <property type="evidence" value="ECO:0007669"/>
    <property type="project" value="InterPro"/>
</dbReference>
<evidence type="ECO:0000256" key="1">
    <source>
        <dbReference type="ARBA" id="ARBA00004141"/>
    </source>
</evidence>
<dbReference type="GO" id="GO:1902600">
    <property type="term" value="P:proton transmembrane transport"/>
    <property type="evidence" value="ECO:0007669"/>
    <property type="project" value="InterPro"/>
</dbReference>
<dbReference type="Proteomes" id="UP001311915">
    <property type="component" value="Unassembled WGS sequence"/>
</dbReference>
<dbReference type="InterPro" id="IPR057290">
    <property type="entry name" value="CHX17_C"/>
</dbReference>
<keyword evidence="5" id="KW-0630">Potassium</keyword>
<evidence type="ECO:0000256" key="6">
    <source>
        <dbReference type="ARBA" id="ARBA00022989"/>
    </source>
</evidence>
<evidence type="ECO:0000256" key="8">
    <source>
        <dbReference type="ARBA" id="ARBA00023136"/>
    </source>
</evidence>
<dbReference type="GO" id="GO:0012505">
    <property type="term" value="C:endomembrane system"/>
    <property type="evidence" value="ECO:0007669"/>
    <property type="project" value="TreeGrafter"/>
</dbReference>
<evidence type="ECO:0000256" key="10">
    <source>
        <dbReference type="SAM" id="Phobius"/>
    </source>
</evidence>
<organism evidence="14 15">
    <name type="scientific">Solanum pinnatisectum</name>
    <name type="common">tansyleaf nightshade</name>
    <dbReference type="NCBI Taxonomy" id="50273"/>
    <lineage>
        <taxon>Eukaryota</taxon>
        <taxon>Viridiplantae</taxon>
        <taxon>Streptophyta</taxon>
        <taxon>Embryophyta</taxon>
        <taxon>Tracheophyta</taxon>
        <taxon>Spermatophyta</taxon>
        <taxon>Magnoliopsida</taxon>
        <taxon>eudicotyledons</taxon>
        <taxon>Gunneridae</taxon>
        <taxon>Pentapetalae</taxon>
        <taxon>asterids</taxon>
        <taxon>lamiids</taxon>
        <taxon>Solanales</taxon>
        <taxon>Solanaceae</taxon>
        <taxon>Solanoideae</taxon>
        <taxon>Solaneae</taxon>
        <taxon>Solanum</taxon>
    </lineage>
</organism>
<dbReference type="GO" id="GO:0006885">
    <property type="term" value="P:regulation of pH"/>
    <property type="evidence" value="ECO:0007669"/>
    <property type="project" value="TreeGrafter"/>
</dbReference>
<keyword evidence="8 10" id="KW-0472">Membrane</keyword>
<protein>
    <recommendedName>
        <fullName evidence="16">Cation/H+ exchanger domain-containing protein</fullName>
    </recommendedName>
</protein>
<evidence type="ECO:0000256" key="5">
    <source>
        <dbReference type="ARBA" id="ARBA00022958"/>
    </source>
</evidence>
<evidence type="ECO:0000256" key="7">
    <source>
        <dbReference type="ARBA" id="ARBA00023065"/>
    </source>
</evidence>
<accession>A0AAV9LVM6</accession>
<dbReference type="Gene3D" id="1.20.1530.20">
    <property type="match status" value="1"/>
</dbReference>
<dbReference type="InterPro" id="IPR057291">
    <property type="entry name" value="CHX17_2nd"/>
</dbReference>
<dbReference type="Pfam" id="PF23259">
    <property type="entry name" value="CHX17_C"/>
    <property type="match status" value="1"/>
</dbReference>
<dbReference type="Gene3D" id="3.40.50.12370">
    <property type="match status" value="1"/>
</dbReference>
<keyword evidence="7" id="KW-0406">Ion transport</keyword>
<feature type="domain" description="Cation/H(+) antiporter central" evidence="12">
    <location>
        <begin position="479"/>
        <end position="610"/>
    </location>
</feature>
<feature type="domain" description="Cation/H(+) antiporter C-terminal" evidence="13">
    <location>
        <begin position="617"/>
        <end position="778"/>
    </location>
</feature>
<proteinExistence type="inferred from homology"/>
<feature type="transmembrane region" description="Helical" evidence="10">
    <location>
        <begin position="163"/>
        <end position="182"/>
    </location>
</feature>
<evidence type="ECO:0000256" key="4">
    <source>
        <dbReference type="ARBA" id="ARBA00022692"/>
    </source>
</evidence>
<comment type="similarity">
    <text evidence="9">Belongs to the monovalent cation:proton antiporter 2 (CPA2) transporter (TC 2.A.37) family. CHX (TC 2.A.37.4) subfamily.</text>
</comment>
<dbReference type="InterPro" id="IPR038770">
    <property type="entry name" value="Na+/solute_symporter_sf"/>
</dbReference>
<keyword evidence="3" id="KW-0633">Potassium transport</keyword>
<feature type="transmembrane region" description="Helical" evidence="10">
    <location>
        <begin position="138"/>
        <end position="157"/>
    </location>
</feature>
<keyword evidence="15" id="KW-1185">Reference proteome</keyword>
<dbReference type="InterPro" id="IPR006153">
    <property type="entry name" value="Cation/H_exchanger_TM"/>
</dbReference>
<evidence type="ECO:0000313" key="15">
    <source>
        <dbReference type="Proteomes" id="UP001311915"/>
    </source>
</evidence>
<dbReference type="Pfam" id="PF00999">
    <property type="entry name" value="Na_H_Exchanger"/>
    <property type="match status" value="1"/>
</dbReference>
<evidence type="ECO:0000256" key="2">
    <source>
        <dbReference type="ARBA" id="ARBA00022448"/>
    </source>
</evidence>
<dbReference type="GO" id="GO:0016020">
    <property type="term" value="C:membrane"/>
    <property type="evidence" value="ECO:0007669"/>
    <property type="project" value="UniProtKB-SubCell"/>
</dbReference>
<keyword evidence="4 10" id="KW-0812">Transmembrane</keyword>
<evidence type="ECO:0000259" key="12">
    <source>
        <dbReference type="Pfam" id="PF23256"/>
    </source>
</evidence>
<reference evidence="14 15" key="1">
    <citation type="submission" date="2023-10" db="EMBL/GenBank/DDBJ databases">
        <title>Genome-Wide Identification Analysis in wild type Solanum Pinnatisectum Reveals Some Genes Defensing Phytophthora Infestans.</title>
        <authorList>
            <person name="Sun C."/>
        </authorList>
    </citation>
    <scope>NUCLEOTIDE SEQUENCE [LARGE SCALE GENOMIC DNA]</scope>
    <source>
        <strain evidence="14">LQN</strain>
        <tissue evidence="14">Leaf</tissue>
    </source>
</reference>
<dbReference type="GO" id="GO:0006813">
    <property type="term" value="P:potassium ion transport"/>
    <property type="evidence" value="ECO:0007669"/>
    <property type="project" value="UniProtKB-KW"/>
</dbReference>
<dbReference type="PANTHER" id="PTHR32468:SF82">
    <property type="entry name" value="CATION_H(+) ANTIPORTER 15-LIKE"/>
    <property type="match status" value="1"/>
</dbReference>
<feature type="transmembrane region" description="Helical" evidence="10">
    <location>
        <begin position="346"/>
        <end position="365"/>
    </location>
</feature>
<sequence length="832" mass="91896">MADPEPLIDVGKLNEKVLCYAQTIYRFNGVWEGPDPLTPIIPLFFIQVSLAILITRFVTFVLKPTKQPPFVAEIISGILLGPTALGRIMRFRRLLFPNYNFHVIETMAHVALVFYGFLVGLQMDMKSVLRIGIKARNVAIIGIIIPFVMGTILYFSLTRDEEVRGFIFYGGALTITGFSVLSKILDKQKILQTDIGKMAMSSAVINDIGAWFILTLGYVVTGSTANIHWALICTIAYALFCVFYLRRAIGWIIRKMPEGQGYSEFFICSILAGMAISGVITDALGTHPIIGAFLFGLCIPNQVLQAEIIDKLDDFVTGIFMPTFFVVCGLRTNFGQMGSIYEIVGYILLFVSAKILSSIAATFFSEMTIKEALAVGVLSNTKSIMALIIIEAGQAQQVLSTQLYSLMVAGILVMTAIVTPMTMLHRPSQEIAPHKRRTIQKARMEEELRVLACIHGTHDIPSVINLLGSSHSTPASPITVFALQVVELVGRGSSMLEVHNSGKRGSRSLGHEETQTRQIITAFDNYELRSDGVMVQVLTARSALSSMDEDMCNIAKDKRVAFIILPFHKQRGIEGEMEDVNPEIRAVNEGVLANAPCSVGILIDRGLSETSDYAKNIVVLFFGGADDREALAYALRMVDRPDTRLTVVKFIPDEGASDIEQTEFADESHVNVQIDKESEKLMDDEFLNRFKISTANDKSVTYIELLLNDVEEAVKAIKLMDQHNYDLYIVGKGRGVVSPLTAGLVDWCDCPELGAIGDLLVTSEFDSTFSVLVMQQYVKPIGDGSVNSYGSMSERIAGIGNMDMDLDMQRADSESGDVFSSFRRRTEHMPRV</sequence>
<evidence type="ECO:0000256" key="9">
    <source>
        <dbReference type="ARBA" id="ARBA00038341"/>
    </source>
</evidence>
<evidence type="ECO:0008006" key="16">
    <source>
        <dbReference type="Google" id="ProtNLM"/>
    </source>
</evidence>
<comment type="subcellular location">
    <subcellularLocation>
        <location evidence="1">Membrane</location>
        <topology evidence="1">Multi-pass membrane protein</topology>
    </subcellularLocation>
</comment>
<dbReference type="InterPro" id="IPR002114">
    <property type="entry name" value="PTS_HPr_Ser_P_site"/>
</dbReference>